<sequence>TQSESDNEEIKDSDSSTSEGDKIPSSGLCRYWQYTHRQFRQKMQLTKRKGRKKAANTTGLLKKVRAAIFLSLDELWSAQSEWFKLLQYLILDLKILNRIIW</sequence>
<keyword evidence="3" id="KW-1185">Reference proteome</keyword>
<gene>
    <name evidence="2" type="ORF">DERYTH_LOCUS21491</name>
</gene>
<evidence type="ECO:0000313" key="3">
    <source>
        <dbReference type="Proteomes" id="UP000789405"/>
    </source>
</evidence>
<accession>A0A9N9JRV0</accession>
<dbReference type="Proteomes" id="UP000789405">
    <property type="component" value="Unassembled WGS sequence"/>
</dbReference>
<name>A0A9N9JRV0_9GLOM</name>
<feature type="compositionally biased region" description="Basic and acidic residues" evidence="1">
    <location>
        <begin position="8"/>
        <end position="22"/>
    </location>
</feature>
<comment type="caution">
    <text evidence="2">The sequence shown here is derived from an EMBL/GenBank/DDBJ whole genome shotgun (WGS) entry which is preliminary data.</text>
</comment>
<evidence type="ECO:0000313" key="2">
    <source>
        <dbReference type="EMBL" id="CAG8791315.1"/>
    </source>
</evidence>
<feature type="region of interest" description="Disordered" evidence="1">
    <location>
        <begin position="1"/>
        <end position="26"/>
    </location>
</feature>
<feature type="non-terminal residue" evidence="2">
    <location>
        <position position="101"/>
    </location>
</feature>
<dbReference type="AlphaFoldDB" id="A0A9N9JRV0"/>
<feature type="non-terminal residue" evidence="2">
    <location>
        <position position="1"/>
    </location>
</feature>
<proteinExistence type="predicted"/>
<reference evidence="2" key="1">
    <citation type="submission" date="2021-06" db="EMBL/GenBank/DDBJ databases">
        <authorList>
            <person name="Kallberg Y."/>
            <person name="Tangrot J."/>
            <person name="Rosling A."/>
        </authorList>
    </citation>
    <scope>NUCLEOTIDE SEQUENCE</scope>
    <source>
        <strain evidence="2">MA453B</strain>
    </source>
</reference>
<organism evidence="2 3">
    <name type="scientific">Dentiscutata erythropus</name>
    <dbReference type="NCBI Taxonomy" id="1348616"/>
    <lineage>
        <taxon>Eukaryota</taxon>
        <taxon>Fungi</taxon>
        <taxon>Fungi incertae sedis</taxon>
        <taxon>Mucoromycota</taxon>
        <taxon>Glomeromycotina</taxon>
        <taxon>Glomeromycetes</taxon>
        <taxon>Diversisporales</taxon>
        <taxon>Gigasporaceae</taxon>
        <taxon>Dentiscutata</taxon>
    </lineage>
</organism>
<evidence type="ECO:0000256" key="1">
    <source>
        <dbReference type="SAM" id="MobiDB-lite"/>
    </source>
</evidence>
<protein>
    <submittedName>
        <fullName evidence="2">20904_t:CDS:1</fullName>
    </submittedName>
</protein>
<dbReference type="EMBL" id="CAJVPY010027528">
    <property type="protein sequence ID" value="CAG8791315.1"/>
    <property type="molecule type" value="Genomic_DNA"/>
</dbReference>